<dbReference type="Proteomes" id="UP000051677">
    <property type="component" value="Unassembled WGS sequence"/>
</dbReference>
<proteinExistence type="predicted"/>
<accession>A0A0Q2RXC4</accession>
<name>A0A0Q2RXC4_MYCGO</name>
<gene>
    <name evidence="1" type="ORF">AO501_08375</name>
</gene>
<dbReference type="EMBL" id="LKTM01000062">
    <property type="protein sequence ID" value="KQH79851.1"/>
    <property type="molecule type" value="Genomic_DNA"/>
</dbReference>
<protein>
    <submittedName>
        <fullName evidence="1">Uncharacterized protein</fullName>
    </submittedName>
</protein>
<reference evidence="1 2" key="1">
    <citation type="submission" date="2015-10" db="EMBL/GenBank/DDBJ databases">
        <title>Mycobacterium gordonae draft genome assembly.</title>
        <authorList>
            <person name="Ustinova V."/>
            <person name="Smirnova T."/>
            <person name="Blagodatskikh K."/>
            <person name="Varlamov D."/>
            <person name="Larionova E."/>
            <person name="Chernousova L."/>
        </authorList>
    </citation>
    <scope>NUCLEOTIDE SEQUENCE [LARGE SCALE GENOMIC DNA]</scope>
    <source>
        <strain evidence="1 2">CTRI 14-8773</strain>
    </source>
</reference>
<dbReference type="InterPro" id="IPR025447">
    <property type="entry name" value="DUF4192"/>
</dbReference>
<comment type="caution">
    <text evidence="1">The sequence shown here is derived from an EMBL/GenBank/DDBJ whole genome shotgun (WGS) entry which is preliminary data.</text>
</comment>
<evidence type="ECO:0000313" key="1">
    <source>
        <dbReference type="EMBL" id="KQH79851.1"/>
    </source>
</evidence>
<evidence type="ECO:0000313" key="2">
    <source>
        <dbReference type="Proteomes" id="UP000051677"/>
    </source>
</evidence>
<dbReference type="AlphaFoldDB" id="A0A0Q2RXC4"/>
<dbReference type="Pfam" id="PF13830">
    <property type="entry name" value="DUF4192"/>
    <property type="match status" value="1"/>
</dbReference>
<organism evidence="1 2">
    <name type="scientific">Mycobacterium gordonae</name>
    <dbReference type="NCBI Taxonomy" id="1778"/>
    <lineage>
        <taxon>Bacteria</taxon>
        <taxon>Bacillati</taxon>
        <taxon>Actinomycetota</taxon>
        <taxon>Actinomycetes</taxon>
        <taxon>Mycobacteriales</taxon>
        <taxon>Mycobacteriaceae</taxon>
        <taxon>Mycobacterium</taxon>
    </lineage>
</organism>
<sequence>MVITGHPVARDAMIGLAVKNPRAAADLWTFIGRRLRGQHRAEALTLAAACLCLDSDTVRAGIAIEAALEEADTTSTPRPKLARLLEIALRAGLNPATIRDTLIQSTAEHSGSGAPAAG</sequence>